<organism evidence="2 3">
    <name type="scientific">Atopostipes suicloacalis DSM 15692</name>
    <dbReference type="NCBI Taxonomy" id="1121025"/>
    <lineage>
        <taxon>Bacteria</taxon>
        <taxon>Bacillati</taxon>
        <taxon>Bacillota</taxon>
        <taxon>Bacilli</taxon>
        <taxon>Lactobacillales</taxon>
        <taxon>Carnobacteriaceae</taxon>
        <taxon>Atopostipes</taxon>
    </lineage>
</organism>
<dbReference type="STRING" id="1121025.SAMN02745249_00230"/>
<proteinExistence type="predicted"/>
<evidence type="ECO:0000313" key="2">
    <source>
        <dbReference type="EMBL" id="SHE33360.1"/>
    </source>
</evidence>
<dbReference type="Gene3D" id="2.10.260.10">
    <property type="match status" value="1"/>
</dbReference>
<dbReference type="RefSeq" id="WP_073294936.1">
    <property type="nucleotide sequence ID" value="NZ_FQUF01000003.1"/>
</dbReference>
<dbReference type="AlphaFoldDB" id="A0A1M4SMB2"/>
<evidence type="ECO:0000313" key="3">
    <source>
        <dbReference type="Proteomes" id="UP000184128"/>
    </source>
</evidence>
<keyword evidence="3" id="KW-1185">Reference proteome</keyword>
<dbReference type="OrthoDB" id="2297614at2"/>
<dbReference type="EMBL" id="FQUF01000003">
    <property type="protein sequence ID" value="SHE33360.1"/>
    <property type="molecule type" value="Genomic_DNA"/>
</dbReference>
<sequence>MTLHKEYTRKAKKTGNSIQATIPADIAKHLDIQEGDLVLYTINSDGEVMIKKQKTISEQMGVDEEFLSILEEGMAEYKEALEDLVER</sequence>
<dbReference type="InterPro" id="IPR037914">
    <property type="entry name" value="SpoVT-AbrB_sf"/>
</dbReference>
<dbReference type="Pfam" id="PF04014">
    <property type="entry name" value="MazE_antitoxin"/>
    <property type="match status" value="1"/>
</dbReference>
<reference evidence="2 3" key="1">
    <citation type="submission" date="2016-11" db="EMBL/GenBank/DDBJ databases">
        <authorList>
            <person name="Jaros S."/>
            <person name="Januszkiewicz K."/>
            <person name="Wedrychowicz H."/>
        </authorList>
    </citation>
    <scope>NUCLEOTIDE SEQUENCE [LARGE SCALE GENOMIC DNA]</scope>
    <source>
        <strain evidence="2 3">DSM 15692</strain>
    </source>
</reference>
<protein>
    <submittedName>
        <fullName evidence="2">Putative addiction module antidote</fullName>
    </submittedName>
</protein>
<dbReference type="InterPro" id="IPR007159">
    <property type="entry name" value="SpoVT-AbrB_dom"/>
</dbReference>
<dbReference type="Proteomes" id="UP000184128">
    <property type="component" value="Unassembled WGS sequence"/>
</dbReference>
<accession>A0A1M4SMB2</accession>
<evidence type="ECO:0000259" key="1">
    <source>
        <dbReference type="SMART" id="SM00966"/>
    </source>
</evidence>
<dbReference type="SUPFAM" id="SSF89447">
    <property type="entry name" value="AbrB/MazE/MraZ-like"/>
    <property type="match status" value="1"/>
</dbReference>
<dbReference type="GO" id="GO:0003677">
    <property type="term" value="F:DNA binding"/>
    <property type="evidence" value="ECO:0007669"/>
    <property type="project" value="InterPro"/>
</dbReference>
<gene>
    <name evidence="2" type="ORF">SAMN02745249_00230</name>
</gene>
<name>A0A1M4SMB2_9LACT</name>
<dbReference type="SMART" id="SM00966">
    <property type="entry name" value="SpoVT_AbrB"/>
    <property type="match status" value="1"/>
</dbReference>
<feature type="domain" description="SpoVT-AbrB" evidence="1">
    <location>
        <begin position="12"/>
        <end position="58"/>
    </location>
</feature>